<dbReference type="Gene3D" id="1.10.10.10">
    <property type="entry name" value="Winged helix-like DNA-binding domain superfamily/Winged helix DNA-binding domain"/>
    <property type="match status" value="1"/>
</dbReference>
<feature type="domain" description="HTH luxR-type" evidence="5">
    <location>
        <begin position="89"/>
        <end position="153"/>
    </location>
</feature>
<feature type="transmembrane region" description="Helical" evidence="4">
    <location>
        <begin position="42"/>
        <end position="60"/>
    </location>
</feature>
<dbReference type="PROSITE" id="PS00622">
    <property type="entry name" value="HTH_LUXR_1"/>
    <property type="match status" value="1"/>
</dbReference>
<dbReference type="GO" id="GO:0003677">
    <property type="term" value="F:DNA binding"/>
    <property type="evidence" value="ECO:0007669"/>
    <property type="project" value="UniProtKB-KW"/>
</dbReference>
<feature type="transmembrane region" description="Helical" evidence="4">
    <location>
        <begin position="12"/>
        <end position="30"/>
    </location>
</feature>
<dbReference type="PANTHER" id="PTHR44688">
    <property type="entry name" value="DNA-BINDING TRANSCRIPTIONAL ACTIVATOR DEVR_DOSR"/>
    <property type="match status" value="1"/>
</dbReference>
<reference evidence="7" key="1">
    <citation type="submission" date="2023-07" db="EMBL/GenBank/DDBJ databases">
        <title>Functional and genomic diversity of the sorghum phyllosphere microbiome.</title>
        <authorList>
            <person name="Shade A."/>
        </authorList>
    </citation>
    <scope>NUCLEOTIDE SEQUENCE [LARGE SCALE GENOMIC DNA]</scope>
    <source>
        <strain evidence="7">SORGH_AS_0422</strain>
    </source>
</reference>
<dbReference type="PRINTS" id="PR00038">
    <property type="entry name" value="HTHLUXR"/>
</dbReference>
<sequence length="156" mass="18054">MVAGFYNRHKQNIFYGLLMAIMLFVLKWLELKLIIIQHSFEIYAGIIAVIFTGLGIWLALKLARPKQNTVVVEKPVYVNNTDFTFNEAALTQLNMSRRELEVLQLMAEGLSNQEIAERLFVSLNTIKTHSARLFEKLEVKRRTQAIEKAKRMSLIK</sequence>
<keyword evidence="4" id="KW-0812">Transmembrane</keyword>
<evidence type="ECO:0000259" key="5">
    <source>
        <dbReference type="PROSITE" id="PS50043"/>
    </source>
</evidence>
<dbReference type="InterPro" id="IPR016032">
    <property type="entry name" value="Sig_transdc_resp-reg_C-effctor"/>
</dbReference>
<comment type="caution">
    <text evidence="6">The sequence shown here is derived from an EMBL/GenBank/DDBJ whole genome shotgun (WGS) entry which is preliminary data.</text>
</comment>
<evidence type="ECO:0000256" key="2">
    <source>
        <dbReference type="ARBA" id="ARBA00023125"/>
    </source>
</evidence>
<dbReference type="Proteomes" id="UP001258315">
    <property type="component" value="Unassembled WGS sequence"/>
</dbReference>
<keyword evidence="4" id="KW-0472">Membrane</keyword>
<evidence type="ECO:0000256" key="3">
    <source>
        <dbReference type="ARBA" id="ARBA00023163"/>
    </source>
</evidence>
<proteinExistence type="predicted"/>
<dbReference type="SMART" id="SM00421">
    <property type="entry name" value="HTH_LUXR"/>
    <property type="match status" value="1"/>
</dbReference>
<dbReference type="InterPro" id="IPR036388">
    <property type="entry name" value="WH-like_DNA-bd_sf"/>
</dbReference>
<dbReference type="EMBL" id="JAVLVU010000001">
    <property type="protein sequence ID" value="MDT3403851.1"/>
    <property type="molecule type" value="Genomic_DNA"/>
</dbReference>
<keyword evidence="4" id="KW-1133">Transmembrane helix</keyword>
<name>A0ABU3GWK5_9SPHI</name>
<dbReference type="CDD" id="cd06170">
    <property type="entry name" value="LuxR_C_like"/>
    <property type="match status" value="1"/>
</dbReference>
<evidence type="ECO:0000313" key="7">
    <source>
        <dbReference type="Proteomes" id="UP001258315"/>
    </source>
</evidence>
<keyword evidence="2 6" id="KW-0238">DNA-binding</keyword>
<evidence type="ECO:0000313" key="6">
    <source>
        <dbReference type="EMBL" id="MDT3403851.1"/>
    </source>
</evidence>
<dbReference type="Pfam" id="PF00196">
    <property type="entry name" value="GerE"/>
    <property type="match status" value="1"/>
</dbReference>
<keyword evidence="7" id="KW-1185">Reference proteome</keyword>
<dbReference type="InterPro" id="IPR000792">
    <property type="entry name" value="Tscrpt_reg_LuxR_C"/>
</dbReference>
<protein>
    <submittedName>
        <fullName evidence="6">DNA-binding CsgD family transcriptional regulator</fullName>
    </submittedName>
</protein>
<dbReference type="PROSITE" id="PS50043">
    <property type="entry name" value="HTH_LUXR_2"/>
    <property type="match status" value="1"/>
</dbReference>
<keyword evidence="3" id="KW-0804">Transcription</keyword>
<gene>
    <name evidence="6" type="ORF">QE417_002923</name>
</gene>
<accession>A0ABU3GWK5</accession>
<evidence type="ECO:0000256" key="1">
    <source>
        <dbReference type="ARBA" id="ARBA00023015"/>
    </source>
</evidence>
<dbReference type="PANTHER" id="PTHR44688:SF16">
    <property type="entry name" value="DNA-BINDING TRANSCRIPTIONAL ACTIVATOR DEVR_DOSR"/>
    <property type="match status" value="1"/>
</dbReference>
<organism evidence="6 7">
    <name type="scientific">Mucilaginibacter terrae</name>
    <dbReference type="NCBI Taxonomy" id="1955052"/>
    <lineage>
        <taxon>Bacteria</taxon>
        <taxon>Pseudomonadati</taxon>
        <taxon>Bacteroidota</taxon>
        <taxon>Sphingobacteriia</taxon>
        <taxon>Sphingobacteriales</taxon>
        <taxon>Sphingobacteriaceae</taxon>
        <taxon>Mucilaginibacter</taxon>
    </lineage>
</organism>
<evidence type="ECO:0000256" key="4">
    <source>
        <dbReference type="SAM" id="Phobius"/>
    </source>
</evidence>
<keyword evidence="1" id="KW-0805">Transcription regulation</keyword>
<dbReference type="SUPFAM" id="SSF46894">
    <property type="entry name" value="C-terminal effector domain of the bipartite response regulators"/>
    <property type="match status" value="1"/>
</dbReference>